<feature type="compositionally biased region" description="Polar residues" evidence="4">
    <location>
        <begin position="1115"/>
        <end position="1124"/>
    </location>
</feature>
<evidence type="ECO:0000313" key="8">
    <source>
        <dbReference type="Proteomes" id="UP001374579"/>
    </source>
</evidence>
<keyword evidence="5" id="KW-1133">Transmembrane helix</keyword>
<dbReference type="InterPro" id="IPR036291">
    <property type="entry name" value="NAD(P)-bd_dom_sf"/>
</dbReference>
<name>A0AAN9BHE1_9CAEN</name>
<reference evidence="7 8" key="1">
    <citation type="submission" date="2024-02" db="EMBL/GenBank/DDBJ databases">
        <title>Chromosome-scale genome assembly of the rough periwinkle Littorina saxatilis.</title>
        <authorList>
            <person name="De Jode A."/>
            <person name="Faria R."/>
            <person name="Formenti G."/>
            <person name="Sims Y."/>
            <person name="Smith T.P."/>
            <person name="Tracey A."/>
            <person name="Wood J.M.D."/>
            <person name="Zagrodzka Z.B."/>
            <person name="Johannesson K."/>
            <person name="Butlin R.K."/>
            <person name="Leder E.H."/>
        </authorList>
    </citation>
    <scope>NUCLEOTIDE SEQUENCE [LARGE SCALE GENOMIC DNA]</scope>
    <source>
        <strain evidence="7">Snail1</strain>
        <tissue evidence="7">Muscle</tissue>
    </source>
</reference>
<feature type="transmembrane region" description="Helical" evidence="5">
    <location>
        <begin position="31"/>
        <end position="53"/>
    </location>
</feature>
<feature type="region of interest" description="Disordered" evidence="4">
    <location>
        <begin position="336"/>
        <end position="407"/>
    </location>
</feature>
<evidence type="ECO:0000256" key="3">
    <source>
        <dbReference type="ARBA" id="ARBA00040296"/>
    </source>
</evidence>
<feature type="compositionally biased region" description="Low complexity" evidence="4">
    <location>
        <begin position="1366"/>
        <end position="1389"/>
    </location>
</feature>
<dbReference type="InterPro" id="IPR008030">
    <property type="entry name" value="NmrA-like"/>
</dbReference>
<evidence type="ECO:0000313" key="7">
    <source>
        <dbReference type="EMBL" id="KAK7105201.1"/>
    </source>
</evidence>
<evidence type="ECO:0000259" key="6">
    <source>
        <dbReference type="Pfam" id="PF05368"/>
    </source>
</evidence>
<evidence type="ECO:0000256" key="1">
    <source>
        <dbReference type="ARBA" id="ARBA00006328"/>
    </source>
</evidence>
<dbReference type="Pfam" id="PF05368">
    <property type="entry name" value="NmrA"/>
    <property type="match status" value="1"/>
</dbReference>
<feature type="region of interest" description="Disordered" evidence="4">
    <location>
        <begin position="1454"/>
        <end position="1477"/>
    </location>
</feature>
<evidence type="ECO:0000256" key="4">
    <source>
        <dbReference type="SAM" id="MobiDB-lite"/>
    </source>
</evidence>
<dbReference type="GO" id="GO:0005634">
    <property type="term" value="C:nucleus"/>
    <property type="evidence" value="ECO:0007669"/>
    <property type="project" value="TreeGrafter"/>
</dbReference>
<dbReference type="PANTHER" id="PTHR42748">
    <property type="entry name" value="NITROGEN METABOLITE REPRESSION PROTEIN NMRA FAMILY MEMBER"/>
    <property type="match status" value="1"/>
</dbReference>
<evidence type="ECO:0000256" key="5">
    <source>
        <dbReference type="SAM" id="Phobius"/>
    </source>
</evidence>
<accession>A0AAN9BHE1</accession>
<organism evidence="7 8">
    <name type="scientific">Littorina saxatilis</name>
    <dbReference type="NCBI Taxonomy" id="31220"/>
    <lineage>
        <taxon>Eukaryota</taxon>
        <taxon>Metazoa</taxon>
        <taxon>Spiralia</taxon>
        <taxon>Lophotrochozoa</taxon>
        <taxon>Mollusca</taxon>
        <taxon>Gastropoda</taxon>
        <taxon>Caenogastropoda</taxon>
        <taxon>Littorinimorpha</taxon>
        <taxon>Littorinoidea</taxon>
        <taxon>Littorinidae</taxon>
        <taxon>Littorina</taxon>
    </lineage>
</organism>
<keyword evidence="5" id="KW-0472">Membrane</keyword>
<dbReference type="PANTHER" id="PTHR42748:SF7">
    <property type="entry name" value="NMRA LIKE REDOX SENSOR 1-RELATED"/>
    <property type="match status" value="1"/>
</dbReference>
<dbReference type="Proteomes" id="UP001374579">
    <property type="component" value="Unassembled WGS sequence"/>
</dbReference>
<keyword evidence="8" id="KW-1185">Reference proteome</keyword>
<proteinExistence type="inferred from homology"/>
<gene>
    <name evidence="7" type="ORF">V1264_016610</name>
</gene>
<dbReference type="Gene3D" id="3.40.50.720">
    <property type="entry name" value="NAD(P)-binding Rossmann-like Domain"/>
    <property type="match status" value="1"/>
</dbReference>
<feature type="region of interest" description="Disordered" evidence="4">
    <location>
        <begin position="502"/>
        <end position="549"/>
    </location>
</feature>
<evidence type="ECO:0000256" key="2">
    <source>
        <dbReference type="ARBA" id="ARBA00022857"/>
    </source>
</evidence>
<feature type="compositionally biased region" description="Polar residues" evidence="4">
    <location>
        <begin position="1099"/>
        <end position="1108"/>
    </location>
</feature>
<keyword evidence="2" id="KW-0521">NADP</keyword>
<feature type="compositionally biased region" description="Basic and acidic residues" evidence="4">
    <location>
        <begin position="1188"/>
        <end position="1199"/>
    </location>
</feature>
<feature type="region of interest" description="Disordered" evidence="4">
    <location>
        <begin position="1046"/>
        <end position="1215"/>
    </location>
</feature>
<feature type="region of interest" description="Disordered" evidence="4">
    <location>
        <begin position="818"/>
        <end position="838"/>
    </location>
</feature>
<comment type="caution">
    <text evidence="7">The sequence shown here is derived from an EMBL/GenBank/DDBJ whole genome shotgun (WGS) entry which is preliminary data.</text>
</comment>
<feature type="compositionally biased region" description="Basic and acidic residues" evidence="4">
    <location>
        <begin position="1316"/>
        <end position="1338"/>
    </location>
</feature>
<comment type="similarity">
    <text evidence="1">Belongs to the NmrA-type oxidoreductase family.</text>
</comment>
<feature type="region of interest" description="Disordered" evidence="4">
    <location>
        <begin position="1316"/>
        <end position="1392"/>
    </location>
</feature>
<feature type="transmembrane region" description="Helical" evidence="5">
    <location>
        <begin position="160"/>
        <end position="177"/>
    </location>
</feature>
<sequence>MTSPIKNNLAFLARGVQGADADHQPEKHSVLVMGGTGLVGGAVVRGLLSFPWYRVLVATRRPWCADALLLKQAGAVLLEVDYNYKHSLVVAMKGVKCVFLHTIFWENYSGTLEVLHGKNAVEAAQEAGVEHLVFDGTNYVKPEQGRVCGFLRSKMEIENIIVMSGIAYTIVVLPFYYENFLTVFRPYEIHPDFFAITIPLEDCLMSCACLHDMALCIAKIIQQGKVYYDQKLTLAAEMLSVQQMISNLNTCLKGLNFIDPELTIEDFQEFAFPGAKDLAAMFLFYQLCEDIPDFSITRTLNPHTRNMVQWIMDNKEQLYAVLDEIAPDEQGDFYTPPHLRFTDVSMPKPEPEHSVDVVSDPSSSDPDDVKVVSVTSKPRVHLFDQGEEKSSNKSNNSDDQLHGVDLKDSRGIKRSAIRLGRPDTRTRSYLALQKFLADDFEIVSRLHSRRHALTGFEQLEENDLRLFDKSYRENAVKETGRLLRLVQAVRRFRKVSNIKRPHKHAPLADSSVQTPTFEQAAVGEAERSRSMDGSQGLRKGLAADTPESLSRPVHKPLVAVPPLPIVVQNDKFEDEDDIDVGLFLNTLVDLQMDLEKNEGRDAGEQSSRTTSPTKDSLSRKRDRKDKSVHDNVRGETDRTNNKHVHDNVRGETDRTDNKSVHDNVRGETDNKSVHDNVRGETDRTDNKSVHDNVRGETDRTDNKPVHDNVRGETDRTDNKHVHDNVRGETDRTDNKHVHDNVRGETDRTDNKPVHDNVRGETDRTDNKPVHDNVRGETDRTDNKPTQRGKDQQHRWPSVPRAPNLACFPRRHEADYSNTHYTDYSNNGSSGQGHGGEVDVQTPFSGLGACVHGGRTGWRRQDSHPPDYVARSVGPIFSLGGEQHDDNLPGYAGRFPDDYTLPGYAGGFPDDYTLPGYAGGFLDDYTLPGYAGGFPDDDTLPGYAGGFPDDYTLPGYAGGFPDDYNLPGYAGGADFSLGLRDRNASSSSTWGLTKRPSQANSGRSNIGMPSAVLANPGLSGCSRRDGRSGYSYNPVRPSCYTLGGCSHNQSRRTSHAVDEESYNQSATPPPADRGSAFSPQGLHKKDELRGRHVDEVGEPSSWSRGFPTSKSRRSTVDTVGLNSARQGGKGQGSLKANSGRRMTGAPCLELPESVQGSGSGRSWRATNHDSVNNRGPVTSSYDDSTDMASSDKESHADSHQQKRHTPSPGQYLDTLDEDPYHFELNNKITAAVKALCNARRERQLNTTPDTRRERLLNITSDTRREALRDTTPDTRREGVMDITPDTRRERLLNTTPDTRREGLMDITPDTRRERLLNTTPDTRREGVMDTTPDTRREGVMDTTPETLVRPFSPQRSASSASEEEGEGIASLSPRSSLTSVVTSTTASETSYEAERDAVRGFERSNQVLLQRVMLECERRWYYDLTNNFSTSPLFRSSERFAFTTGVRVVDDSTDMLTSVDSTDTSASSGWDDDKTSNK</sequence>
<dbReference type="InterPro" id="IPR051164">
    <property type="entry name" value="NmrA-like_oxidored"/>
</dbReference>
<feature type="compositionally biased region" description="Basic and acidic residues" evidence="4">
    <location>
        <begin position="1082"/>
        <end position="1094"/>
    </location>
</feature>
<dbReference type="Gene3D" id="3.90.25.10">
    <property type="entry name" value="UDP-galactose 4-epimerase, domain 1"/>
    <property type="match status" value="1"/>
</dbReference>
<feature type="compositionally biased region" description="Polar residues" evidence="4">
    <location>
        <begin position="1163"/>
        <end position="1187"/>
    </location>
</feature>
<keyword evidence="5" id="KW-0812">Transmembrane</keyword>
<feature type="region of interest" description="Disordered" evidence="4">
    <location>
        <begin position="984"/>
        <end position="1010"/>
    </location>
</feature>
<feature type="compositionally biased region" description="Polar residues" evidence="4">
    <location>
        <begin position="604"/>
        <end position="615"/>
    </location>
</feature>
<feature type="compositionally biased region" description="Low complexity" evidence="4">
    <location>
        <begin position="1456"/>
        <end position="1467"/>
    </location>
</feature>
<feature type="compositionally biased region" description="Polar residues" evidence="4">
    <location>
        <begin position="984"/>
        <end position="1003"/>
    </location>
</feature>
<protein>
    <recommendedName>
        <fullName evidence="3">NmrA-like family domain-containing protein 1</fullName>
    </recommendedName>
</protein>
<feature type="domain" description="NmrA-like" evidence="6">
    <location>
        <begin position="27"/>
        <end position="290"/>
    </location>
</feature>
<feature type="compositionally biased region" description="Basic and acidic residues" evidence="4">
    <location>
        <begin position="616"/>
        <end position="793"/>
    </location>
</feature>
<dbReference type="SUPFAM" id="SSF51735">
    <property type="entry name" value="NAD(P)-binding Rossmann-fold domains"/>
    <property type="match status" value="1"/>
</dbReference>
<feature type="region of interest" description="Disordered" evidence="4">
    <location>
        <begin position="597"/>
        <end position="806"/>
    </location>
</feature>
<feature type="compositionally biased region" description="Basic and acidic residues" evidence="4">
    <location>
        <begin position="381"/>
        <end position="391"/>
    </location>
</feature>
<dbReference type="EMBL" id="JBAMIC010000007">
    <property type="protein sequence ID" value="KAK7105201.1"/>
    <property type="molecule type" value="Genomic_DNA"/>
</dbReference>